<protein>
    <submittedName>
        <fullName evidence="1">Haloacid dehalogenase</fullName>
    </submittedName>
</protein>
<dbReference type="Pfam" id="PF13344">
    <property type="entry name" value="Hydrolase_6"/>
    <property type="match status" value="1"/>
</dbReference>
<dbReference type="PANTHER" id="PTHR19288">
    <property type="entry name" value="4-NITROPHENYLPHOSPHATASE-RELATED"/>
    <property type="match status" value="1"/>
</dbReference>
<sequence length="282" mass="30969">MTHSFQRLSGLADIAVEYDAIFCDIWGVVHNGRRPNFAACGALERYRDEIGPVVLMSNTSRPSALVPESFAHIEMPDGFFDAIVTSGDAIVNELARRSPGPAFLIGAVDEEDAEGFGLFDQIPMNFADMDGADFVVCTRPYDYDDDIEDYEDLLTDLLARDLEMVCTNPDVKVKVDGREVMCAGAIAQAYEAMGGTVVYGGKPHPPIYQLGRAWLEETLGYAPDRILMIGDNLFTDVLGAQREGIDCLFIQDGLYGSTAAEFRSLCEAHGLSARYQLPELAW</sequence>
<proteinExistence type="predicted"/>
<keyword evidence="2" id="KW-1185">Reference proteome</keyword>
<dbReference type="SUPFAM" id="SSF56784">
    <property type="entry name" value="HAD-like"/>
    <property type="match status" value="1"/>
</dbReference>
<dbReference type="InterPro" id="IPR006357">
    <property type="entry name" value="HAD-SF_hydro_IIA"/>
</dbReference>
<comment type="caution">
    <text evidence="1">The sequence shown here is derived from an EMBL/GenBank/DDBJ whole genome shotgun (WGS) entry which is preliminary data.</text>
</comment>
<organism evidence="1 2">
    <name type="scientific">Algimonas porphyrae</name>
    <dbReference type="NCBI Taxonomy" id="1128113"/>
    <lineage>
        <taxon>Bacteria</taxon>
        <taxon>Pseudomonadati</taxon>
        <taxon>Pseudomonadota</taxon>
        <taxon>Alphaproteobacteria</taxon>
        <taxon>Maricaulales</taxon>
        <taxon>Robiginitomaculaceae</taxon>
        <taxon>Algimonas</taxon>
    </lineage>
</organism>
<dbReference type="RefSeq" id="WP_284373228.1">
    <property type="nucleotide sequence ID" value="NZ_BSNJ01000005.1"/>
</dbReference>
<dbReference type="EMBL" id="BSNJ01000005">
    <property type="protein sequence ID" value="GLQ21556.1"/>
    <property type="molecule type" value="Genomic_DNA"/>
</dbReference>
<evidence type="ECO:0000313" key="1">
    <source>
        <dbReference type="EMBL" id="GLQ21556.1"/>
    </source>
</evidence>
<dbReference type="Pfam" id="PF13242">
    <property type="entry name" value="Hydrolase_like"/>
    <property type="match status" value="1"/>
</dbReference>
<dbReference type="InterPro" id="IPR006356">
    <property type="entry name" value="HAD-SF_hydro_IIA_hyp3"/>
</dbReference>
<name>A0ABQ5V247_9PROT</name>
<dbReference type="Proteomes" id="UP001161390">
    <property type="component" value="Unassembled WGS sequence"/>
</dbReference>
<dbReference type="PANTHER" id="PTHR19288:SF90">
    <property type="entry name" value="OS08G0542600 PROTEIN"/>
    <property type="match status" value="1"/>
</dbReference>
<dbReference type="InterPro" id="IPR023214">
    <property type="entry name" value="HAD_sf"/>
</dbReference>
<reference evidence="1" key="2">
    <citation type="submission" date="2023-01" db="EMBL/GenBank/DDBJ databases">
        <title>Draft genome sequence of Algimonas porphyrae strain NBRC 108216.</title>
        <authorList>
            <person name="Sun Q."/>
            <person name="Mori K."/>
        </authorList>
    </citation>
    <scope>NUCLEOTIDE SEQUENCE</scope>
    <source>
        <strain evidence="1">NBRC 108216</strain>
    </source>
</reference>
<reference evidence="1" key="1">
    <citation type="journal article" date="2014" name="Int. J. Syst. Evol. Microbiol.">
        <title>Complete genome of a new Firmicutes species belonging to the dominant human colonic microbiota ('Ruminococcus bicirculans') reveals two chromosomes and a selective capacity to utilize plant glucans.</title>
        <authorList>
            <consortium name="NISC Comparative Sequencing Program"/>
            <person name="Wegmann U."/>
            <person name="Louis P."/>
            <person name="Goesmann A."/>
            <person name="Henrissat B."/>
            <person name="Duncan S.H."/>
            <person name="Flint H.J."/>
        </authorList>
    </citation>
    <scope>NUCLEOTIDE SEQUENCE</scope>
    <source>
        <strain evidence="1">NBRC 108216</strain>
    </source>
</reference>
<dbReference type="Gene3D" id="3.40.50.1000">
    <property type="entry name" value="HAD superfamily/HAD-like"/>
    <property type="match status" value="2"/>
</dbReference>
<dbReference type="NCBIfam" id="TIGR01459">
    <property type="entry name" value="HAD-SF-IIA-hyp4"/>
    <property type="match status" value="1"/>
</dbReference>
<evidence type="ECO:0000313" key="2">
    <source>
        <dbReference type="Proteomes" id="UP001161390"/>
    </source>
</evidence>
<dbReference type="NCBIfam" id="TIGR01460">
    <property type="entry name" value="HAD-SF-IIA"/>
    <property type="match status" value="1"/>
</dbReference>
<dbReference type="InterPro" id="IPR036412">
    <property type="entry name" value="HAD-like_sf"/>
</dbReference>
<gene>
    <name evidence="1" type="ORF">GCM10007854_25110</name>
</gene>
<accession>A0ABQ5V247</accession>